<dbReference type="SMART" id="SM00267">
    <property type="entry name" value="GGDEF"/>
    <property type="match status" value="1"/>
</dbReference>
<dbReference type="InterPro" id="IPR050469">
    <property type="entry name" value="Diguanylate_Cyclase"/>
</dbReference>
<dbReference type="Proteomes" id="UP000017127">
    <property type="component" value="Unassembled WGS sequence"/>
</dbReference>
<protein>
    <submittedName>
        <fullName evidence="3">Diguanylate cyclase domain protein</fullName>
    </submittedName>
</protein>
<evidence type="ECO:0000313" key="3">
    <source>
        <dbReference type="EMBL" id="ERT09703.1"/>
    </source>
</evidence>
<dbReference type="Gene3D" id="3.30.450.40">
    <property type="match status" value="1"/>
</dbReference>
<feature type="domain" description="GGDEF" evidence="2">
    <location>
        <begin position="227"/>
        <end position="364"/>
    </location>
</feature>
<dbReference type="Gene3D" id="3.30.70.270">
    <property type="match status" value="1"/>
</dbReference>
<dbReference type="Pfam" id="PF01590">
    <property type="entry name" value="GAF"/>
    <property type="match status" value="1"/>
</dbReference>
<dbReference type="PANTHER" id="PTHR45138:SF9">
    <property type="entry name" value="DIGUANYLATE CYCLASE DGCM-RELATED"/>
    <property type="match status" value="1"/>
</dbReference>
<accession>U7QP92</accession>
<evidence type="ECO:0000313" key="4">
    <source>
        <dbReference type="Proteomes" id="UP000017127"/>
    </source>
</evidence>
<evidence type="ECO:0000259" key="2">
    <source>
        <dbReference type="PROSITE" id="PS50887"/>
    </source>
</evidence>
<dbReference type="CDD" id="cd01949">
    <property type="entry name" value="GGDEF"/>
    <property type="match status" value="1"/>
</dbReference>
<dbReference type="SUPFAM" id="SSF55781">
    <property type="entry name" value="GAF domain-like"/>
    <property type="match status" value="1"/>
</dbReference>
<organism evidence="3 4">
    <name type="scientific">Lyngbya aestuarii BL J</name>
    <dbReference type="NCBI Taxonomy" id="1348334"/>
    <lineage>
        <taxon>Bacteria</taxon>
        <taxon>Bacillati</taxon>
        <taxon>Cyanobacteriota</taxon>
        <taxon>Cyanophyceae</taxon>
        <taxon>Oscillatoriophycideae</taxon>
        <taxon>Oscillatoriales</taxon>
        <taxon>Microcoleaceae</taxon>
        <taxon>Lyngbya</taxon>
    </lineage>
</organism>
<dbReference type="GO" id="GO:0005886">
    <property type="term" value="C:plasma membrane"/>
    <property type="evidence" value="ECO:0007669"/>
    <property type="project" value="TreeGrafter"/>
</dbReference>
<dbReference type="OrthoDB" id="443228at2"/>
<dbReference type="InterPro" id="IPR003018">
    <property type="entry name" value="GAF"/>
</dbReference>
<dbReference type="InterPro" id="IPR000160">
    <property type="entry name" value="GGDEF_dom"/>
</dbReference>
<gene>
    <name evidence="3" type="ORF">M595_0345</name>
</gene>
<reference evidence="3 4" key="1">
    <citation type="journal article" date="2013" name="Front. Microbiol.">
        <title>Comparative genomic analyses of the cyanobacterium, Lyngbya aestuarii BL J, a powerful hydrogen producer.</title>
        <authorList>
            <person name="Kothari A."/>
            <person name="Vaughn M."/>
            <person name="Garcia-Pichel F."/>
        </authorList>
    </citation>
    <scope>NUCLEOTIDE SEQUENCE [LARGE SCALE GENOMIC DNA]</scope>
    <source>
        <strain evidence="3 4">BL J</strain>
    </source>
</reference>
<dbReference type="GO" id="GO:0052621">
    <property type="term" value="F:diguanylate cyclase activity"/>
    <property type="evidence" value="ECO:0007669"/>
    <property type="project" value="TreeGrafter"/>
</dbReference>
<proteinExistence type="predicted"/>
<dbReference type="PANTHER" id="PTHR45138">
    <property type="entry name" value="REGULATORY COMPONENTS OF SENSORY TRANSDUCTION SYSTEM"/>
    <property type="match status" value="1"/>
</dbReference>
<name>U7QP92_9CYAN</name>
<dbReference type="Pfam" id="PF00990">
    <property type="entry name" value="GGDEF"/>
    <property type="match status" value="1"/>
</dbReference>
<dbReference type="EMBL" id="AUZM01000002">
    <property type="protein sequence ID" value="ERT09703.1"/>
    <property type="molecule type" value="Genomic_DNA"/>
</dbReference>
<dbReference type="InterPro" id="IPR029016">
    <property type="entry name" value="GAF-like_dom_sf"/>
</dbReference>
<dbReference type="InterPro" id="IPR016132">
    <property type="entry name" value="Phyto_chromo_attachment"/>
</dbReference>
<dbReference type="SMART" id="SM00065">
    <property type="entry name" value="GAF"/>
    <property type="match status" value="1"/>
</dbReference>
<comment type="caution">
    <text evidence="3">The sequence shown here is derived from an EMBL/GenBank/DDBJ whole genome shotgun (WGS) entry which is preliminary data.</text>
</comment>
<dbReference type="PATRIC" id="fig|1348334.3.peg.341"/>
<dbReference type="PROSITE" id="PS50046">
    <property type="entry name" value="PHYTOCHROME_2"/>
    <property type="match status" value="1"/>
</dbReference>
<evidence type="ECO:0000259" key="1">
    <source>
        <dbReference type="PROSITE" id="PS50046"/>
    </source>
</evidence>
<dbReference type="GO" id="GO:1902201">
    <property type="term" value="P:negative regulation of bacterial-type flagellum-dependent cell motility"/>
    <property type="evidence" value="ECO:0007669"/>
    <property type="project" value="TreeGrafter"/>
</dbReference>
<dbReference type="InterPro" id="IPR029787">
    <property type="entry name" value="Nucleotide_cyclase"/>
</dbReference>
<dbReference type="PROSITE" id="PS50887">
    <property type="entry name" value="GGDEF"/>
    <property type="match status" value="1"/>
</dbReference>
<dbReference type="AlphaFoldDB" id="U7QP92"/>
<keyword evidence="4" id="KW-1185">Reference proteome</keyword>
<dbReference type="RefSeq" id="WP_023064203.1">
    <property type="nucleotide sequence ID" value="NZ_AUZM01000002.1"/>
</dbReference>
<dbReference type="SUPFAM" id="SSF55073">
    <property type="entry name" value="Nucleotide cyclase"/>
    <property type="match status" value="1"/>
</dbReference>
<sequence>MNKQTSWETQCYQLQEHEYVLGKISYAIYQKKNLQDILNIITINVRKIIRADRILIYHKPVANLDILLSESLSESESLSLKNILYSSWNSDKILHQLEQGTVCNPSEIDESIQAQQFQLGIQSELILPILVHNYHFEETSKSQLWGMLVIHQRDRRDWQPFELNFLNQIVMQVAIAIQQAQLLIQLKAVKEQLKQQKIKDDLTQISNRRYFDKIIEIEWKRLERESCFLSLILCQVDGFEHYHQIYGSAARDSCLQLVAAVFLETAKRPADLVARYDQEIFAILLPNTHLEGAVKIAEAIRTRVKLLQIPHQDSPMSCYVTMSLGTTSIIPTPIQEVKTLIQHSEKALKQAKKEGDCVLVRSDF</sequence>
<dbReference type="NCBIfam" id="TIGR00254">
    <property type="entry name" value="GGDEF"/>
    <property type="match status" value="1"/>
</dbReference>
<dbReference type="InterPro" id="IPR043128">
    <property type="entry name" value="Rev_trsase/Diguanyl_cyclase"/>
</dbReference>
<feature type="domain" description="Phytochrome chromophore attachment site" evidence="1">
    <location>
        <begin position="118"/>
        <end position="172"/>
    </location>
</feature>
<dbReference type="GO" id="GO:0043709">
    <property type="term" value="P:cell adhesion involved in single-species biofilm formation"/>
    <property type="evidence" value="ECO:0007669"/>
    <property type="project" value="TreeGrafter"/>
</dbReference>